<dbReference type="OrthoDB" id="5290048at2"/>
<dbReference type="Proteomes" id="UP000009282">
    <property type="component" value="Chromosome"/>
</dbReference>
<protein>
    <submittedName>
        <fullName evidence="3">Zn-dependent enzyme from deacylase/carboxypeptidase superfamily protein</fullName>
    </submittedName>
</protein>
<organism evidence="3 4">
    <name type="scientific">Glaciecola nitratireducens (strain JCM 12485 / KCTC 12276 / FR1064)</name>
    <dbReference type="NCBI Taxonomy" id="1085623"/>
    <lineage>
        <taxon>Bacteria</taxon>
        <taxon>Pseudomonadati</taxon>
        <taxon>Pseudomonadota</taxon>
        <taxon>Gammaproteobacteria</taxon>
        <taxon>Alteromonadales</taxon>
        <taxon>Alteromonadaceae</taxon>
        <taxon>Brumicola</taxon>
    </lineage>
</organism>
<dbReference type="AlphaFoldDB" id="G4QHZ9"/>
<dbReference type="CDD" id="cd06231">
    <property type="entry name" value="M14_REP34-like"/>
    <property type="match status" value="1"/>
</dbReference>
<evidence type="ECO:0000256" key="1">
    <source>
        <dbReference type="PROSITE-ProRule" id="PRU01379"/>
    </source>
</evidence>
<dbReference type="GO" id="GO:0016788">
    <property type="term" value="F:hydrolase activity, acting on ester bonds"/>
    <property type="evidence" value="ECO:0007669"/>
    <property type="project" value="InterPro"/>
</dbReference>
<reference evidence="3 4" key="1">
    <citation type="journal article" date="2011" name="J. Bacteriol.">
        <title>Complete genome sequence of seawater bacterium Glaciecola nitratireducens FR1064T.</title>
        <authorList>
            <person name="Bian F."/>
            <person name="Qin Q.L."/>
            <person name="Xie B.B."/>
            <person name="Shu Y.L."/>
            <person name="Zhang X.Y."/>
            <person name="Yu Y."/>
            <person name="Chen B."/>
            <person name="Chen X.L."/>
            <person name="Zhou B.C."/>
            <person name="Zhang Y.Z."/>
        </authorList>
    </citation>
    <scope>NUCLEOTIDE SEQUENCE [LARGE SCALE GENOMIC DNA]</scope>
    <source>
        <strain evidence="4">JCM 12485 / KCTC 12276 / FR1064</strain>
    </source>
</reference>
<dbReference type="RefSeq" id="WP_014109405.1">
    <property type="nucleotide sequence ID" value="NC_016041.1"/>
</dbReference>
<dbReference type="STRING" id="1085623.GNIT_2435"/>
<name>G4QHZ9_GLANF</name>
<keyword evidence="3" id="KW-0378">Hydrolase</keyword>
<dbReference type="PROSITE" id="PS52035">
    <property type="entry name" value="PEPTIDASE_M14"/>
    <property type="match status" value="1"/>
</dbReference>
<dbReference type="Pfam" id="PF00246">
    <property type="entry name" value="Peptidase_M14"/>
    <property type="match status" value="1"/>
</dbReference>
<evidence type="ECO:0000259" key="2">
    <source>
        <dbReference type="PROSITE" id="PS52035"/>
    </source>
</evidence>
<keyword evidence="3" id="KW-0645">Protease</keyword>
<dbReference type="KEGG" id="gni:GNIT_2435"/>
<dbReference type="eggNOG" id="COG3608">
    <property type="taxonomic scope" value="Bacteria"/>
</dbReference>
<accession>G4QHZ9</accession>
<feature type="domain" description="Peptidase M14" evidence="2">
    <location>
        <begin position="31"/>
        <end position="313"/>
    </location>
</feature>
<dbReference type="GO" id="GO:0006508">
    <property type="term" value="P:proteolysis"/>
    <property type="evidence" value="ECO:0007669"/>
    <property type="project" value="InterPro"/>
</dbReference>
<comment type="caution">
    <text evidence="1">Lacks conserved residue(s) required for the propagation of feature annotation.</text>
</comment>
<dbReference type="GO" id="GO:0004181">
    <property type="term" value="F:metallocarboxypeptidase activity"/>
    <property type="evidence" value="ECO:0007669"/>
    <property type="project" value="InterPro"/>
</dbReference>
<dbReference type="InterPro" id="IPR000834">
    <property type="entry name" value="Peptidase_M14"/>
</dbReference>
<evidence type="ECO:0000313" key="3">
    <source>
        <dbReference type="EMBL" id="AEP30532.1"/>
    </source>
</evidence>
<proteinExistence type="inferred from homology"/>
<dbReference type="Gene3D" id="3.40.630.10">
    <property type="entry name" value="Zn peptidases"/>
    <property type="match status" value="1"/>
</dbReference>
<dbReference type="HOGENOM" id="CLU_079078_0_0_6"/>
<comment type="similarity">
    <text evidence="1">Belongs to the peptidase M14 family.</text>
</comment>
<keyword evidence="4" id="KW-1185">Reference proteome</keyword>
<dbReference type="EMBL" id="CP003060">
    <property type="protein sequence ID" value="AEP30532.1"/>
    <property type="molecule type" value="Genomic_DNA"/>
</dbReference>
<keyword evidence="3" id="KW-0121">Carboxypeptidase</keyword>
<dbReference type="SUPFAM" id="SSF53187">
    <property type="entry name" value="Zn-dependent exopeptidases"/>
    <property type="match status" value="1"/>
</dbReference>
<sequence length="313" mass="34565">MTTLDPEYPIGTPGRAWDTDEKLQWLSAQSKKRSYFDDVEKRLLTLNKSDYELIKYGELGYANLGFSNYPLYCVKAGKFENDRPTILVTGGVHGYETSGVHGALDFIENAATSYSDTVNVLVLPCISPWGYETINRWNPYAIDPNRSFYSEGPADEANLAMKCVSDLGLNILMHIDLHETTDTDNSEFRPALAARDAIEQGLWEIPDGFYTVGDSARPQPRFQTAIIDAVKQVTHIADADSSGKIIGSKIEQFGVINYDKKPLFLCGGFTDAIYVSTTEVYPDSPNATPEICSKAQVAAIKGALEYAIASNLR</sequence>
<evidence type="ECO:0000313" key="4">
    <source>
        <dbReference type="Proteomes" id="UP000009282"/>
    </source>
</evidence>
<dbReference type="GO" id="GO:0008270">
    <property type="term" value="F:zinc ion binding"/>
    <property type="evidence" value="ECO:0007669"/>
    <property type="project" value="InterPro"/>
</dbReference>
<gene>
    <name evidence="3" type="ordered locus">GNIT_2435</name>
</gene>